<dbReference type="InterPro" id="IPR001322">
    <property type="entry name" value="Lamin_tail_dom"/>
</dbReference>
<dbReference type="SUPFAM" id="SSF56219">
    <property type="entry name" value="DNase I-like"/>
    <property type="match status" value="1"/>
</dbReference>
<dbReference type="InterPro" id="IPR047971">
    <property type="entry name" value="ExeM-like"/>
</dbReference>
<dbReference type="PANTHER" id="PTHR42834">
    <property type="entry name" value="ENDONUCLEASE/EXONUCLEASE/PHOSPHATASE FAMILY PROTEIN (AFU_ORTHOLOGUE AFUA_3G09210)"/>
    <property type="match status" value="1"/>
</dbReference>
<feature type="region of interest" description="Disordered" evidence="1">
    <location>
        <begin position="156"/>
        <end position="249"/>
    </location>
</feature>
<gene>
    <name evidence="4" type="ORF">ACFSCS_11870</name>
</gene>
<evidence type="ECO:0000256" key="1">
    <source>
        <dbReference type="SAM" id="MobiDB-lite"/>
    </source>
</evidence>
<protein>
    <submittedName>
        <fullName evidence="4">ExeM/NucH family extracellular endonuclease</fullName>
    </submittedName>
</protein>
<feature type="domain" description="LTD" evidence="3">
    <location>
        <begin position="24"/>
        <end position="151"/>
    </location>
</feature>
<proteinExistence type="predicted"/>
<dbReference type="InterPro" id="IPR036691">
    <property type="entry name" value="Endo/exonu/phosph_ase_sf"/>
</dbReference>
<feature type="compositionally biased region" description="Polar residues" evidence="1">
    <location>
        <begin position="230"/>
        <end position="249"/>
    </location>
</feature>
<keyword evidence="4" id="KW-0540">Nuclease</keyword>
<dbReference type="Proteomes" id="UP001597326">
    <property type="component" value="Unassembled WGS sequence"/>
</dbReference>
<keyword evidence="4" id="KW-0378">Hydrolase</keyword>
<dbReference type="RefSeq" id="WP_343875278.1">
    <property type="nucleotide sequence ID" value="NZ_BAAAIX010000029.1"/>
</dbReference>
<evidence type="ECO:0000313" key="4">
    <source>
        <dbReference type="EMBL" id="MFD1890874.1"/>
    </source>
</evidence>
<organism evidence="4 5">
    <name type="scientific">Luteococcus peritonei</name>
    <dbReference type="NCBI Taxonomy" id="88874"/>
    <lineage>
        <taxon>Bacteria</taxon>
        <taxon>Bacillati</taxon>
        <taxon>Actinomycetota</taxon>
        <taxon>Actinomycetes</taxon>
        <taxon>Propionibacteriales</taxon>
        <taxon>Propionibacteriaceae</taxon>
        <taxon>Luteococcus</taxon>
    </lineage>
</organism>
<dbReference type="InterPro" id="IPR036415">
    <property type="entry name" value="Lamin_tail_dom_sf"/>
</dbReference>
<feature type="signal peptide" evidence="2">
    <location>
        <begin position="1"/>
        <end position="28"/>
    </location>
</feature>
<feature type="compositionally biased region" description="Pro residues" evidence="1">
    <location>
        <begin position="200"/>
        <end position="228"/>
    </location>
</feature>
<dbReference type="PANTHER" id="PTHR42834:SF1">
    <property type="entry name" value="ENDONUCLEASE_EXONUCLEASE_PHOSPHATASE FAMILY PROTEIN (AFU_ORTHOLOGUE AFUA_3G09210)"/>
    <property type="match status" value="1"/>
</dbReference>
<dbReference type="EMBL" id="JBHUFZ010000027">
    <property type="protein sequence ID" value="MFD1890874.1"/>
    <property type="molecule type" value="Genomic_DNA"/>
</dbReference>
<keyword evidence="5" id="KW-1185">Reference proteome</keyword>
<evidence type="ECO:0000259" key="3">
    <source>
        <dbReference type="PROSITE" id="PS51841"/>
    </source>
</evidence>
<comment type="caution">
    <text evidence="4">The sequence shown here is derived from an EMBL/GenBank/DDBJ whole genome shotgun (WGS) entry which is preliminary data.</text>
</comment>
<accession>A0ABW4RXR3</accession>
<reference evidence="5" key="1">
    <citation type="journal article" date="2019" name="Int. J. Syst. Evol. Microbiol.">
        <title>The Global Catalogue of Microorganisms (GCM) 10K type strain sequencing project: providing services to taxonomists for standard genome sequencing and annotation.</title>
        <authorList>
            <consortium name="The Broad Institute Genomics Platform"/>
            <consortium name="The Broad Institute Genome Sequencing Center for Infectious Disease"/>
            <person name="Wu L."/>
            <person name="Ma J."/>
        </authorList>
    </citation>
    <scope>NUCLEOTIDE SEQUENCE [LARGE SCALE GENOMIC DNA]</scope>
    <source>
        <strain evidence="5">CAIM 431</strain>
    </source>
</reference>
<dbReference type="Pfam" id="PF00932">
    <property type="entry name" value="LTD"/>
    <property type="match status" value="1"/>
</dbReference>
<name>A0ABW4RXR3_9ACTN</name>
<dbReference type="PROSITE" id="PS51841">
    <property type="entry name" value="LTD"/>
    <property type="match status" value="1"/>
</dbReference>
<keyword evidence="2" id="KW-0732">Signal</keyword>
<dbReference type="CDD" id="cd10283">
    <property type="entry name" value="MnuA_DNase1-like"/>
    <property type="match status" value="1"/>
</dbReference>
<dbReference type="SUPFAM" id="SSF74853">
    <property type="entry name" value="Lamin A/C globular tail domain"/>
    <property type="match status" value="1"/>
</dbReference>
<dbReference type="CDD" id="cd04486">
    <property type="entry name" value="YhcR_OBF_like"/>
    <property type="match status" value="1"/>
</dbReference>
<dbReference type="GO" id="GO:0004519">
    <property type="term" value="F:endonuclease activity"/>
    <property type="evidence" value="ECO:0007669"/>
    <property type="project" value="UniProtKB-KW"/>
</dbReference>
<evidence type="ECO:0000256" key="2">
    <source>
        <dbReference type="SAM" id="SignalP"/>
    </source>
</evidence>
<dbReference type="NCBIfam" id="NF033681">
    <property type="entry name" value="ExeM_NucH_DNase"/>
    <property type="match status" value="1"/>
</dbReference>
<sequence length="983" mass="103522">MSTAFQRTPIGRCVAAALGLGVMATGLAALPAAAAADHLVVNEVYGGGGNSGATYTHDFVELHNPTGQAVDLSGHQLLYYSASGNLGNTCTLSGSIQPGGYYLVQQAKGTGGSQPLPTPDATCTAAMSGTAGSVELKAPSGATVDLVGFGTATRVEKAAAPAPSNTTSVSRKDFQDTDDNSADFATGAPSPQNGATTPAPVDPTPTPDPSTSPTPTPEPTPTPAPEPTPGSQVSIADIQGTGSTTPLAGQTVTTTGVVTATYPTGGFNGFYVQTPGSGGSPKAAGSASDGIFVYTGTAPTAKVGECWTITGVPAEFNGLTQITKPQLAPATDCAAVKPTELASLPVTNADKEPYEGMLVLPQGTWTITNNYDLNTYGQIGLAVGEKPLWQATDRVPYTEAAAYEAEQAKRYITLDDGSSWNYMQNATAKQSPMPWLSQDEPMRTASQVSFTQPVILDYRFQWNFQPTGQIVGATDEQDPLATENTRPTAAPAVGGDLQLGAMNVLNYFTDLGKDETGCASYKDKDGNPVGANGCTVRGAWSEQAFRGQQAKIVAALEMLDADVVGLMEIENSAAFGHDRDATLKNLVDALNAKVGAGTYAYVPSPTVVPGSEDVIRLAFIYKPAEVKPVDASVILMDPAFANARQPLAQKFESVATGQQFVMVANHFKSKGSGADDGTGQGLSNPSREEQARAVTAWTEQMWPDEAVFMVGDFNAYTEETPARIIEAAGFTDLVRQFNPESTSYQFAGRLGSLDHAYANAEGLALVTGADDLDINGDESVAMQYSRRNYNVTDFYAPTPYASSDHDPVLFGIKDQKAALPTPVITPKQQCTSFGFTVADAQAGDQLRIDGTWNGQKQTTTVAVNEQGWWSGSKPTWTEATAVVVRNGQVLEETRVSISQKPECKPVISSYQDKRSFGFKVSPIQPGDQLRITGTWNGQKQFTTVTLTEAGWYSGAKPSWRDASAVVVRDGVVLESTRVSITNK</sequence>
<evidence type="ECO:0000313" key="5">
    <source>
        <dbReference type="Proteomes" id="UP001597326"/>
    </source>
</evidence>
<keyword evidence="4" id="KW-0255">Endonuclease</keyword>
<dbReference type="Gene3D" id="3.60.10.10">
    <property type="entry name" value="Endonuclease/exonuclease/phosphatase"/>
    <property type="match status" value="1"/>
</dbReference>
<feature type="chain" id="PRO_5046833551" evidence="2">
    <location>
        <begin position="29"/>
        <end position="983"/>
    </location>
</feature>